<keyword evidence="3 6" id="KW-0812">Transmembrane</keyword>
<comment type="similarity">
    <text evidence="2">Belongs to the autoinducer-2 exporter (AI-2E) (TC 2.A.86) family.</text>
</comment>
<organism evidence="7 8">
    <name type="scientific">Bacteroides sedimenti</name>
    <dbReference type="NCBI Taxonomy" id="2136147"/>
    <lineage>
        <taxon>Bacteria</taxon>
        <taxon>Pseudomonadati</taxon>
        <taxon>Bacteroidota</taxon>
        <taxon>Bacteroidia</taxon>
        <taxon>Bacteroidales</taxon>
        <taxon>Bacteroidaceae</taxon>
        <taxon>Bacteroides</taxon>
    </lineage>
</organism>
<dbReference type="Proteomes" id="UP001496674">
    <property type="component" value="Chromosome"/>
</dbReference>
<dbReference type="PANTHER" id="PTHR21716">
    <property type="entry name" value="TRANSMEMBRANE PROTEIN"/>
    <property type="match status" value="1"/>
</dbReference>
<feature type="transmembrane region" description="Helical" evidence="6">
    <location>
        <begin position="189"/>
        <end position="219"/>
    </location>
</feature>
<gene>
    <name evidence="7" type="ORF">BSYN_10710</name>
</gene>
<feature type="transmembrane region" description="Helical" evidence="6">
    <location>
        <begin position="226"/>
        <end position="248"/>
    </location>
</feature>
<evidence type="ECO:0000256" key="2">
    <source>
        <dbReference type="ARBA" id="ARBA00009773"/>
    </source>
</evidence>
<comment type="subcellular location">
    <subcellularLocation>
        <location evidence="1">Membrane</location>
        <topology evidence="1">Multi-pass membrane protein</topology>
    </subcellularLocation>
</comment>
<feature type="transmembrane region" description="Helical" evidence="6">
    <location>
        <begin position="29"/>
        <end position="52"/>
    </location>
</feature>
<keyword evidence="5 6" id="KW-0472">Membrane</keyword>
<dbReference type="PANTHER" id="PTHR21716:SF4">
    <property type="entry name" value="TRANSMEMBRANE PROTEIN 245"/>
    <property type="match status" value="1"/>
</dbReference>
<accession>A0ABN6ZB30</accession>
<protein>
    <submittedName>
        <fullName evidence="7">AI-2E family transporter</fullName>
    </submittedName>
</protein>
<feature type="transmembrane region" description="Helical" evidence="6">
    <location>
        <begin position="162"/>
        <end position="183"/>
    </location>
</feature>
<sequence length="302" mass="33887">MGAATIYVLVRKQMFYLTQKKNVRHTMAAVLMLLEAALCFLIPLSLVVWLLVEKIQNLNLDPQAYIKTIEDIARLVELKTGYNVLNSENISFIASFIPKVGQFIVGNMSNLVVNIFVMLFVLFFMLLKGKEMETYCYDILPFKTTHKERILNKISLMVRSNAIGIPLVAIVQGGVATIGYFIFDAPNPILFGFLSCFASVVPMVGIGLIWAPVVAYMFLTGNWHHAIGLLIYSGIITSTIDNLIRFLLQKKLANIHPLITIFGVIIGLSLFGFMGIIFGPLLLSIFLLCFDIFKQEYLSDDQ</sequence>
<name>A0ABN6ZB30_9BACE</name>
<evidence type="ECO:0000256" key="5">
    <source>
        <dbReference type="ARBA" id="ARBA00023136"/>
    </source>
</evidence>
<reference evidence="7 8" key="1">
    <citation type="submission" date="2023-04" db="EMBL/GenBank/DDBJ databases">
        <title>Draft genome sequence of acteroides sedimenti strain YN3PY1.</title>
        <authorList>
            <person name="Yoshida N."/>
        </authorList>
    </citation>
    <scope>NUCLEOTIDE SEQUENCE [LARGE SCALE GENOMIC DNA]</scope>
    <source>
        <strain evidence="7 8">YN3PY1</strain>
    </source>
</reference>
<evidence type="ECO:0000256" key="6">
    <source>
        <dbReference type="SAM" id="Phobius"/>
    </source>
</evidence>
<feature type="transmembrane region" description="Helical" evidence="6">
    <location>
        <begin position="260"/>
        <end position="293"/>
    </location>
</feature>
<dbReference type="EMBL" id="AP028055">
    <property type="protein sequence ID" value="BEG98806.1"/>
    <property type="molecule type" value="Genomic_DNA"/>
</dbReference>
<keyword evidence="8" id="KW-1185">Reference proteome</keyword>
<feature type="transmembrane region" description="Helical" evidence="6">
    <location>
        <begin position="108"/>
        <end position="127"/>
    </location>
</feature>
<dbReference type="InterPro" id="IPR002549">
    <property type="entry name" value="AI-2E-like"/>
</dbReference>
<evidence type="ECO:0000313" key="8">
    <source>
        <dbReference type="Proteomes" id="UP001496674"/>
    </source>
</evidence>
<evidence type="ECO:0000256" key="4">
    <source>
        <dbReference type="ARBA" id="ARBA00022989"/>
    </source>
</evidence>
<evidence type="ECO:0000256" key="1">
    <source>
        <dbReference type="ARBA" id="ARBA00004141"/>
    </source>
</evidence>
<evidence type="ECO:0000256" key="3">
    <source>
        <dbReference type="ARBA" id="ARBA00022692"/>
    </source>
</evidence>
<evidence type="ECO:0000313" key="7">
    <source>
        <dbReference type="EMBL" id="BEG98806.1"/>
    </source>
</evidence>
<proteinExistence type="inferred from homology"/>
<keyword evidence="4 6" id="KW-1133">Transmembrane helix</keyword>
<dbReference type="Pfam" id="PF01594">
    <property type="entry name" value="AI-2E_transport"/>
    <property type="match status" value="1"/>
</dbReference>